<keyword evidence="5" id="KW-1185">Reference proteome</keyword>
<evidence type="ECO:0000259" key="3">
    <source>
        <dbReference type="Pfam" id="PF16033"/>
    </source>
</evidence>
<organism evidence="4 5">
    <name type="scientific">Allacma fusca</name>
    <dbReference type="NCBI Taxonomy" id="39272"/>
    <lineage>
        <taxon>Eukaryota</taxon>
        <taxon>Metazoa</taxon>
        <taxon>Ecdysozoa</taxon>
        <taxon>Arthropoda</taxon>
        <taxon>Hexapoda</taxon>
        <taxon>Collembola</taxon>
        <taxon>Symphypleona</taxon>
        <taxon>Sminthuridae</taxon>
        <taxon>Allacma</taxon>
    </lineage>
</organism>
<accession>A0A8J2LR06</accession>
<feature type="chain" id="PRO_5035234425" description="DUF4789 domain-containing protein" evidence="2">
    <location>
        <begin position="20"/>
        <end position="431"/>
    </location>
</feature>
<protein>
    <recommendedName>
        <fullName evidence="3">DUF4789 domain-containing protein</fullName>
    </recommendedName>
</protein>
<dbReference type="PANTHER" id="PTHR21177">
    <property type="entry name" value="IP06524P-RELATED"/>
    <property type="match status" value="1"/>
</dbReference>
<name>A0A8J2LR06_9HEXA</name>
<reference evidence="4" key="1">
    <citation type="submission" date="2021-06" db="EMBL/GenBank/DDBJ databases">
        <authorList>
            <person name="Hodson N. C."/>
            <person name="Mongue J. A."/>
            <person name="Jaron S. K."/>
        </authorList>
    </citation>
    <scope>NUCLEOTIDE SEQUENCE</scope>
</reference>
<gene>
    <name evidence="4" type="ORF">AFUS01_LOCUS45695</name>
</gene>
<evidence type="ECO:0000313" key="4">
    <source>
        <dbReference type="EMBL" id="CAG7836453.1"/>
    </source>
</evidence>
<evidence type="ECO:0000313" key="5">
    <source>
        <dbReference type="Proteomes" id="UP000708208"/>
    </source>
</evidence>
<evidence type="ECO:0000256" key="2">
    <source>
        <dbReference type="SAM" id="SignalP"/>
    </source>
</evidence>
<evidence type="ECO:0000256" key="1">
    <source>
        <dbReference type="SAM" id="MobiDB-lite"/>
    </source>
</evidence>
<feature type="region of interest" description="Disordered" evidence="1">
    <location>
        <begin position="204"/>
        <end position="235"/>
    </location>
</feature>
<feature type="signal peptide" evidence="2">
    <location>
        <begin position="1"/>
        <end position="19"/>
    </location>
</feature>
<keyword evidence="2" id="KW-0732">Signal</keyword>
<dbReference type="AlphaFoldDB" id="A0A8J2LR06"/>
<dbReference type="InterPro" id="IPR031993">
    <property type="entry name" value="DUF4789"/>
</dbReference>
<proteinExistence type="predicted"/>
<comment type="caution">
    <text evidence="4">The sequence shown here is derived from an EMBL/GenBank/DDBJ whole genome shotgun (WGS) entry which is preliminary data.</text>
</comment>
<dbReference type="Pfam" id="PF16033">
    <property type="entry name" value="DUF4789"/>
    <property type="match status" value="1"/>
</dbReference>
<dbReference type="OrthoDB" id="6338576at2759"/>
<dbReference type="EMBL" id="CAJVCH010571034">
    <property type="protein sequence ID" value="CAG7836453.1"/>
    <property type="molecule type" value="Genomic_DNA"/>
</dbReference>
<dbReference type="Proteomes" id="UP000708208">
    <property type="component" value="Unassembled WGS sequence"/>
</dbReference>
<sequence length="431" mass="45652">MKFLLSSLLFCSVLQVNLSAQIFERSLDSENRLLGALPTFNLAPPPTVPKNPGGGFGVPPAVPKNPGGDFGVPPAVPKNPGGDFGVLPAVPKNPGVDFGVPPAVPKNPGGGFGVLPAVPKNPGDFGVPPAVPKNPGGGFEVPPAVPKNPGVDFGVLPAVPKNPGGGFGVPPAVYKNPGGDFGVAPAVPKNQGVFGVPLDVPKNTGNNFGRSSKRNADDLPGVGPAIPKNPDGTPAISKEEILRRTLCGEADPSLRYDEKTKKCYRTSEPGGPCGENMRFYEISAVNGACDCSRDSGVPLVYHPNTDRCYFVYRQAYCRPRQWLLFNKNNNAVCVPNRCFNSRLKKQSWEDNIQPEVVPLNGTGPCVRLMSIQGCKDDYMVMFSRNRVVPTCSNPNEGIQTKFLSPVGILPCPAGSRASILGNCNPDVDWDF</sequence>
<feature type="domain" description="DUF4789" evidence="3">
    <location>
        <begin position="272"/>
        <end position="344"/>
    </location>
</feature>